<reference evidence="2 3" key="1">
    <citation type="submission" date="2019-12" db="EMBL/GenBank/DDBJ databases">
        <title>Microbes associate with the intestines of laboratory mice.</title>
        <authorList>
            <person name="Navarre W."/>
            <person name="Wong E."/>
        </authorList>
    </citation>
    <scope>NUCLEOTIDE SEQUENCE [LARGE SCALE GENOMIC DNA]</scope>
    <source>
        <strain evidence="2 3">NM82_D38</strain>
    </source>
</reference>
<evidence type="ECO:0000313" key="3">
    <source>
        <dbReference type="Proteomes" id="UP000472580"/>
    </source>
</evidence>
<accession>A0A6L6YLT1</accession>
<evidence type="ECO:0000259" key="1">
    <source>
        <dbReference type="Pfam" id="PF00156"/>
    </source>
</evidence>
<dbReference type="CDD" id="cd06223">
    <property type="entry name" value="PRTases_typeI"/>
    <property type="match status" value="1"/>
</dbReference>
<dbReference type="NCBIfam" id="NF005592">
    <property type="entry name" value="PRK07322.1"/>
    <property type="match status" value="1"/>
</dbReference>
<sequence length="185" mass="20261">MDYEIEVAGLKRSLKLCPISQDINIAAFIIIGDQELTVKSAEALLKIAPEYDYLLSAEAKGIPLIHEMARQHGDKEYMVARKGIKLYMDNPISVSVKSITTAKDQKLYLDGEQIARMKGKRVLIVDDVISTGRSLEALEELASLAGAQVVGKMAILAEGDAVGRDDIIYLQKLPLFDAKGSPLPF</sequence>
<dbReference type="Gene3D" id="3.40.50.2020">
    <property type="match status" value="1"/>
</dbReference>
<dbReference type="AlphaFoldDB" id="A0A6L6YLT1"/>
<keyword evidence="3" id="KW-1185">Reference proteome</keyword>
<dbReference type="RefSeq" id="WP_160336144.1">
    <property type="nucleotide sequence ID" value="NZ_CALPCR010000017.1"/>
</dbReference>
<evidence type="ECO:0000313" key="2">
    <source>
        <dbReference type="EMBL" id="MVX57728.1"/>
    </source>
</evidence>
<dbReference type="InterPro" id="IPR000836">
    <property type="entry name" value="PRTase_dom"/>
</dbReference>
<dbReference type="PANTHER" id="PTHR43218:SF1">
    <property type="entry name" value="PHOSPHORIBOSYLTRANSFERASE"/>
    <property type="match status" value="1"/>
</dbReference>
<feature type="domain" description="Phosphoribosyltransferase" evidence="1">
    <location>
        <begin position="52"/>
        <end position="166"/>
    </location>
</feature>
<dbReference type="OrthoDB" id="9803963at2"/>
<dbReference type="InterPro" id="IPR029057">
    <property type="entry name" value="PRTase-like"/>
</dbReference>
<dbReference type="SUPFAM" id="SSF53271">
    <property type="entry name" value="PRTase-like"/>
    <property type="match status" value="1"/>
</dbReference>
<dbReference type="GO" id="GO:0003999">
    <property type="term" value="F:adenine phosphoribosyltransferase activity"/>
    <property type="evidence" value="ECO:0007669"/>
    <property type="project" value="UniProtKB-EC"/>
</dbReference>
<comment type="caution">
    <text evidence="2">The sequence shown here is derived from an EMBL/GenBank/DDBJ whole genome shotgun (WGS) entry which is preliminary data.</text>
</comment>
<keyword evidence="2" id="KW-0808">Transferase</keyword>
<name>A0A6L6YLT1_9BURK</name>
<dbReference type="Pfam" id="PF00156">
    <property type="entry name" value="Pribosyltran"/>
    <property type="match status" value="1"/>
</dbReference>
<proteinExistence type="predicted"/>
<gene>
    <name evidence="2" type="ORF">E5987_11075</name>
</gene>
<protein>
    <submittedName>
        <fullName evidence="2">Adenine phosphoribosyltransferase</fullName>
        <ecNumber evidence="2">2.4.2.7</ecNumber>
    </submittedName>
</protein>
<dbReference type="PANTHER" id="PTHR43218">
    <property type="entry name" value="PHOSPHORIBOSYLTRANSFERASE-RELATED"/>
    <property type="match status" value="1"/>
</dbReference>
<dbReference type="EC" id="2.4.2.7" evidence="2"/>
<organism evidence="2 3">
    <name type="scientific">Parasutterella muris</name>
    <dbReference type="NCBI Taxonomy" id="2565572"/>
    <lineage>
        <taxon>Bacteria</taxon>
        <taxon>Pseudomonadati</taxon>
        <taxon>Pseudomonadota</taxon>
        <taxon>Betaproteobacteria</taxon>
        <taxon>Burkholderiales</taxon>
        <taxon>Sutterellaceae</taxon>
        <taxon>Parasutterella</taxon>
    </lineage>
</organism>
<dbReference type="EMBL" id="WSRP01000043">
    <property type="protein sequence ID" value="MVX57728.1"/>
    <property type="molecule type" value="Genomic_DNA"/>
</dbReference>
<keyword evidence="2" id="KW-0328">Glycosyltransferase</keyword>
<dbReference type="Proteomes" id="UP000472580">
    <property type="component" value="Unassembled WGS sequence"/>
</dbReference>